<dbReference type="Pfam" id="PF00672">
    <property type="entry name" value="HAMP"/>
    <property type="match status" value="1"/>
</dbReference>
<dbReference type="Gene3D" id="3.30.70.270">
    <property type="match status" value="1"/>
</dbReference>
<sequence length="487" mass="53745">MGVDYLIRETVGQGLKSEFVNSAKNFRGLAVPSVSASGKQRLHAIAGANEEIASHLHRSLRAIRLTFYVAFAAALALLVPLAVYVCGMVTRPLNEMAGIMDRIEKEGFHARMPVTATDEVGALLRSFNRFMGQVDAHHQASQDLLNESTCELEVGCYERSVVEKKLRDHTLFLQTVLNTIPSPVFYKDRHGVYQLCNRAFATMILGIEETEIQGKTLFDLPGQIPRQLAETYHRKDLELMEAGGVQTYEHQVRCADGSIRDFQFSKATVVDNGGRVSGLAGVMQDITSINRAKEKIVQQSEEIAATNRELEKLASLDSLTGLKNRRVFEESLNAHAHLARRNNSELSLIILDIDNFKEYNDRFGHPAGDEVLIQVGRLLKGGARQTDLSARYGGEEFAVILPDTGKEGALIRARRFQQCFADHPWPKRDITISCGVATVCFGGGQGPISLCKIEPIIAQADKALYHSKQHGRNRSTHADDIGGGAPH</sequence>
<dbReference type="InterPro" id="IPR050469">
    <property type="entry name" value="Diguanylate_Cyclase"/>
</dbReference>
<keyword evidence="5" id="KW-1133">Transmembrane helix</keyword>
<dbReference type="NCBIfam" id="TIGR00229">
    <property type="entry name" value="sensory_box"/>
    <property type="match status" value="1"/>
</dbReference>
<dbReference type="InterPro" id="IPR000160">
    <property type="entry name" value="GGDEF_dom"/>
</dbReference>
<evidence type="ECO:0000256" key="2">
    <source>
        <dbReference type="ARBA" id="ARBA00034247"/>
    </source>
</evidence>
<dbReference type="PROSITE" id="PS50885">
    <property type="entry name" value="HAMP"/>
    <property type="match status" value="1"/>
</dbReference>
<dbReference type="InterPro" id="IPR043128">
    <property type="entry name" value="Rev_trsase/Diguanyl_cyclase"/>
</dbReference>
<keyword evidence="5" id="KW-0472">Membrane</keyword>
<dbReference type="Pfam" id="PF00990">
    <property type="entry name" value="GGDEF"/>
    <property type="match status" value="1"/>
</dbReference>
<dbReference type="InterPro" id="IPR035965">
    <property type="entry name" value="PAS-like_dom_sf"/>
</dbReference>
<dbReference type="CDD" id="cd00130">
    <property type="entry name" value="PAS"/>
    <property type="match status" value="1"/>
</dbReference>
<dbReference type="SUPFAM" id="SSF158472">
    <property type="entry name" value="HAMP domain-like"/>
    <property type="match status" value="1"/>
</dbReference>
<evidence type="ECO:0000313" key="9">
    <source>
        <dbReference type="EMBL" id="BCS99151.1"/>
    </source>
</evidence>
<reference evidence="9 10" key="1">
    <citation type="submission" date="2021-02" db="EMBL/GenBank/DDBJ databases">
        <title>Complete genome of Desulfoluna sp. strain ASN36.</title>
        <authorList>
            <person name="Takahashi A."/>
            <person name="Kojima H."/>
            <person name="Fukui M."/>
        </authorList>
    </citation>
    <scope>NUCLEOTIDE SEQUENCE [LARGE SCALE GENOMIC DNA]</scope>
    <source>
        <strain evidence="9 10">ASN36</strain>
    </source>
</reference>
<feature type="domain" description="HAMP" evidence="7">
    <location>
        <begin position="87"/>
        <end position="139"/>
    </location>
</feature>
<dbReference type="InterPro" id="IPR000014">
    <property type="entry name" value="PAS"/>
</dbReference>
<keyword evidence="3" id="KW-0175">Coiled coil</keyword>
<dbReference type="SMART" id="SM00267">
    <property type="entry name" value="GGDEF"/>
    <property type="match status" value="1"/>
</dbReference>
<evidence type="ECO:0000259" key="6">
    <source>
        <dbReference type="PROSITE" id="PS50113"/>
    </source>
</evidence>
<dbReference type="PROSITE" id="PS50113">
    <property type="entry name" value="PAC"/>
    <property type="match status" value="1"/>
</dbReference>
<keyword evidence="5" id="KW-0812">Transmembrane</keyword>
<dbReference type="InterPro" id="IPR000700">
    <property type="entry name" value="PAS-assoc_C"/>
</dbReference>
<organism evidence="9 10">
    <name type="scientific">Desulfoluna limicola</name>
    <dbReference type="NCBI Taxonomy" id="2810562"/>
    <lineage>
        <taxon>Bacteria</taxon>
        <taxon>Pseudomonadati</taxon>
        <taxon>Thermodesulfobacteriota</taxon>
        <taxon>Desulfobacteria</taxon>
        <taxon>Desulfobacterales</taxon>
        <taxon>Desulfolunaceae</taxon>
        <taxon>Desulfoluna</taxon>
    </lineage>
</organism>
<dbReference type="Proteomes" id="UP001320148">
    <property type="component" value="Chromosome"/>
</dbReference>
<protein>
    <recommendedName>
        <fullName evidence="1">diguanylate cyclase</fullName>
        <ecNumber evidence="1">2.7.7.65</ecNumber>
    </recommendedName>
</protein>
<dbReference type="InterPro" id="IPR029787">
    <property type="entry name" value="Nucleotide_cyclase"/>
</dbReference>
<evidence type="ECO:0000256" key="4">
    <source>
        <dbReference type="SAM" id="MobiDB-lite"/>
    </source>
</evidence>
<dbReference type="InterPro" id="IPR001610">
    <property type="entry name" value="PAC"/>
</dbReference>
<evidence type="ECO:0000256" key="1">
    <source>
        <dbReference type="ARBA" id="ARBA00012528"/>
    </source>
</evidence>
<dbReference type="InterPro" id="IPR013656">
    <property type="entry name" value="PAS_4"/>
</dbReference>
<dbReference type="EC" id="2.7.7.65" evidence="1"/>
<evidence type="ECO:0000259" key="8">
    <source>
        <dbReference type="PROSITE" id="PS50887"/>
    </source>
</evidence>
<dbReference type="Gene3D" id="6.10.340.10">
    <property type="match status" value="1"/>
</dbReference>
<feature type="transmembrane region" description="Helical" evidence="5">
    <location>
        <begin position="65"/>
        <end position="85"/>
    </location>
</feature>
<comment type="catalytic activity">
    <reaction evidence="2">
        <text>2 GTP = 3',3'-c-di-GMP + 2 diphosphate</text>
        <dbReference type="Rhea" id="RHEA:24898"/>
        <dbReference type="ChEBI" id="CHEBI:33019"/>
        <dbReference type="ChEBI" id="CHEBI:37565"/>
        <dbReference type="ChEBI" id="CHEBI:58805"/>
        <dbReference type="EC" id="2.7.7.65"/>
    </reaction>
</comment>
<dbReference type="Gene3D" id="3.30.450.20">
    <property type="entry name" value="PAS domain"/>
    <property type="match status" value="1"/>
</dbReference>
<dbReference type="NCBIfam" id="TIGR00254">
    <property type="entry name" value="GGDEF"/>
    <property type="match status" value="1"/>
</dbReference>
<keyword evidence="10" id="KW-1185">Reference proteome</keyword>
<proteinExistence type="predicted"/>
<evidence type="ECO:0000313" key="10">
    <source>
        <dbReference type="Proteomes" id="UP001320148"/>
    </source>
</evidence>
<feature type="coiled-coil region" evidence="3">
    <location>
        <begin position="289"/>
        <end position="316"/>
    </location>
</feature>
<dbReference type="SUPFAM" id="SSF55785">
    <property type="entry name" value="PYP-like sensor domain (PAS domain)"/>
    <property type="match status" value="1"/>
</dbReference>
<gene>
    <name evidence="9" type="ORF">DSLASN_47830</name>
</gene>
<dbReference type="CDD" id="cd06225">
    <property type="entry name" value="HAMP"/>
    <property type="match status" value="1"/>
</dbReference>
<feature type="domain" description="GGDEF" evidence="8">
    <location>
        <begin position="344"/>
        <end position="480"/>
    </location>
</feature>
<evidence type="ECO:0000259" key="7">
    <source>
        <dbReference type="PROSITE" id="PS50885"/>
    </source>
</evidence>
<name>A0ABM7PPP7_9BACT</name>
<dbReference type="SMART" id="SM00304">
    <property type="entry name" value="HAMP"/>
    <property type="match status" value="1"/>
</dbReference>
<dbReference type="CDD" id="cd01949">
    <property type="entry name" value="GGDEF"/>
    <property type="match status" value="1"/>
</dbReference>
<dbReference type="PROSITE" id="PS50887">
    <property type="entry name" value="GGDEF"/>
    <property type="match status" value="1"/>
</dbReference>
<dbReference type="PANTHER" id="PTHR45138:SF9">
    <property type="entry name" value="DIGUANYLATE CYCLASE DGCM-RELATED"/>
    <property type="match status" value="1"/>
</dbReference>
<dbReference type="InterPro" id="IPR003660">
    <property type="entry name" value="HAMP_dom"/>
</dbReference>
<dbReference type="SUPFAM" id="SSF55073">
    <property type="entry name" value="Nucleotide cyclase"/>
    <property type="match status" value="1"/>
</dbReference>
<evidence type="ECO:0000256" key="5">
    <source>
        <dbReference type="SAM" id="Phobius"/>
    </source>
</evidence>
<dbReference type="EMBL" id="AP024488">
    <property type="protein sequence ID" value="BCS99151.1"/>
    <property type="molecule type" value="Genomic_DNA"/>
</dbReference>
<dbReference type="PANTHER" id="PTHR45138">
    <property type="entry name" value="REGULATORY COMPONENTS OF SENSORY TRANSDUCTION SYSTEM"/>
    <property type="match status" value="1"/>
</dbReference>
<feature type="domain" description="PAC" evidence="6">
    <location>
        <begin position="246"/>
        <end position="298"/>
    </location>
</feature>
<evidence type="ECO:0000256" key="3">
    <source>
        <dbReference type="SAM" id="Coils"/>
    </source>
</evidence>
<feature type="region of interest" description="Disordered" evidence="4">
    <location>
        <begin position="467"/>
        <end position="487"/>
    </location>
</feature>
<dbReference type="SMART" id="SM00086">
    <property type="entry name" value="PAC"/>
    <property type="match status" value="1"/>
</dbReference>
<accession>A0ABM7PPP7</accession>
<dbReference type="Pfam" id="PF08448">
    <property type="entry name" value="PAS_4"/>
    <property type="match status" value="1"/>
</dbReference>